<evidence type="ECO:0000313" key="3">
    <source>
        <dbReference type="Proteomes" id="UP000640335"/>
    </source>
</evidence>
<protein>
    <submittedName>
        <fullName evidence="2">Uncharacterized protein</fullName>
    </submittedName>
</protein>
<accession>A0ABR8Q4X8</accession>
<reference evidence="2 3" key="1">
    <citation type="submission" date="2020-08" db="EMBL/GenBank/DDBJ databases">
        <title>A Genomic Blueprint of the Chicken Gut Microbiome.</title>
        <authorList>
            <person name="Gilroy R."/>
            <person name="Ravi A."/>
            <person name="Getino M."/>
            <person name="Pursley I."/>
            <person name="Horton D.L."/>
            <person name="Alikhan N.-F."/>
            <person name="Baker D."/>
            <person name="Gharbi K."/>
            <person name="Hall N."/>
            <person name="Watson M."/>
            <person name="Adriaenssens E.M."/>
            <person name="Foster-Nyarko E."/>
            <person name="Jarju S."/>
            <person name="Secka A."/>
            <person name="Antonio M."/>
            <person name="Oren A."/>
            <person name="Chaudhuri R."/>
            <person name="La Ragione R.M."/>
            <person name="Hildebrand F."/>
            <person name="Pallen M.J."/>
        </authorList>
    </citation>
    <scope>NUCLEOTIDE SEQUENCE [LARGE SCALE GENOMIC DNA]</scope>
    <source>
        <strain evidence="2 3">Sa3CUN1</strain>
    </source>
</reference>
<sequence length="164" mass="18325">MNFNGWGNLEDLLNSYGYNNNNNNNNNNTSTNEGCNDIPNGFQNLPPELVVLIAELLGNIIAGKIPFNLQNIIGNWFELLGQVILTFNAQQQYFQSGPGRYYDPKNFNITNPFCNNSTSNASSNTSSTSSKSNTDIDINKLENLEKQVQELTNEINKIKALLEK</sequence>
<dbReference type="RefSeq" id="WP_191750147.1">
    <property type="nucleotide sequence ID" value="NZ_JACSQZ010000031.1"/>
</dbReference>
<organism evidence="2 3">
    <name type="scientific">Clostridium gallinarum</name>
    <dbReference type="NCBI Taxonomy" id="2762246"/>
    <lineage>
        <taxon>Bacteria</taxon>
        <taxon>Bacillati</taxon>
        <taxon>Bacillota</taxon>
        <taxon>Clostridia</taxon>
        <taxon>Eubacteriales</taxon>
        <taxon>Clostridiaceae</taxon>
        <taxon>Clostridium</taxon>
    </lineage>
</organism>
<keyword evidence="1" id="KW-0175">Coiled coil</keyword>
<name>A0ABR8Q4X8_9CLOT</name>
<evidence type="ECO:0000313" key="2">
    <source>
        <dbReference type="EMBL" id="MBD7915384.1"/>
    </source>
</evidence>
<dbReference type="EMBL" id="JACSQZ010000031">
    <property type="protein sequence ID" value="MBD7915384.1"/>
    <property type="molecule type" value="Genomic_DNA"/>
</dbReference>
<dbReference type="Proteomes" id="UP000640335">
    <property type="component" value="Unassembled WGS sequence"/>
</dbReference>
<gene>
    <name evidence="2" type="ORF">H9660_09510</name>
</gene>
<comment type="caution">
    <text evidence="2">The sequence shown here is derived from an EMBL/GenBank/DDBJ whole genome shotgun (WGS) entry which is preliminary data.</text>
</comment>
<feature type="coiled-coil region" evidence="1">
    <location>
        <begin position="134"/>
        <end position="164"/>
    </location>
</feature>
<proteinExistence type="predicted"/>
<keyword evidence="3" id="KW-1185">Reference proteome</keyword>
<evidence type="ECO:0000256" key="1">
    <source>
        <dbReference type="SAM" id="Coils"/>
    </source>
</evidence>